<geneLocation type="plasmid" evidence="2 3">
    <name>pDAETH-3</name>
</geneLocation>
<organism evidence="2 3">
    <name type="scientific">Deinococcus aetherius</name>
    <dbReference type="NCBI Taxonomy" id="200252"/>
    <lineage>
        <taxon>Bacteria</taxon>
        <taxon>Thermotogati</taxon>
        <taxon>Deinococcota</taxon>
        <taxon>Deinococci</taxon>
        <taxon>Deinococcales</taxon>
        <taxon>Deinococcaceae</taxon>
        <taxon>Deinococcus</taxon>
    </lineage>
</organism>
<feature type="transmembrane region" description="Helical" evidence="1">
    <location>
        <begin position="34"/>
        <end position="54"/>
    </location>
</feature>
<name>A0ABM8AL75_9DEIO</name>
<feature type="transmembrane region" description="Helical" evidence="1">
    <location>
        <begin position="61"/>
        <end position="78"/>
    </location>
</feature>
<evidence type="ECO:0000313" key="2">
    <source>
        <dbReference type="EMBL" id="BDP44580.1"/>
    </source>
</evidence>
<evidence type="ECO:0000256" key="1">
    <source>
        <dbReference type="SAM" id="Phobius"/>
    </source>
</evidence>
<keyword evidence="1" id="KW-0472">Membrane</keyword>
<keyword evidence="2" id="KW-0614">Plasmid</keyword>
<feature type="transmembrane region" description="Helical" evidence="1">
    <location>
        <begin position="98"/>
        <end position="115"/>
    </location>
</feature>
<keyword evidence="3" id="KW-1185">Reference proteome</keyword>
<feature type="transmembrane region" description="Helical" evidence="1">
    <location>
        <begin position="7"/>
        <end position="22"/>
    </location>
</feature>
<sequence>MTPASRHWLGLILLAAIAWVHYRDIPGKLGETPYLGWMYILLVAGCAAAGAWLFTELARAGYVLGAVISLGAIAGYVLTRSTGLPGATGDTGNWSEPSGIFALIVEAAFVVLALSRLRRPTAAAVAGRSERDLRS</sequence>
<keyword evidence="1" id="KW-0812">Transmembrane</keyword>
<accession>A0ABM8AL75</accession>
<evidence type="ECO:0000313" key="3">
    <source>
        <dbReference type="Proteomes" id="UP001064971"/>
    </source>
</evidence>
<gene>
    <name evidence="2" type="ORF">DAETH_45490</name>
</gene>
<reference evidence="2" key="1">
    <citation type="submission" date="2022-07" db="EMBL/GenBank/DDBJ databases">
        <title>Complete Genome Sequence of the Radioresistant Bacterium Deinococcus aetherius ST0316, Isolated from the Air Dust collected in Lower Stratosphere above Japan.</title>
        <authorList>
            <person name="Satoh K."/>
            <person name="Hagiwara K."/>
            <person name="Katsumata K."/>
            <person name="Kubo A."/>
            <person name="Yokobori S."/>
            <person name="Yamagishi A."/>
            <person name="Oono Y."/>
            <person name="Narumi I."/>
        </authorList>
    </citation>
    <scope>NUCLEOTIDE SEQUENCE</scope>
    <source>
        <strain evidence="2">ST0316</strain>
        <plasmid evidence="2">pDAETH-3</plasmid>
    </source>
</reference>
<dbReference type="EMBL" id="AP026563">
    <property type="protein sequence ID" value="BDP44580.1"/>
    <property type="molecule type" value="Genomic_DNA"/>
</dbReference>
<dbReference type="Proteomes" id="UP001064971">
    <property type="component" value="Plasmid pDAETH-3"/>
</dbReference>
<keyword evidence="1" id="KW-1133">Transmembrane helix</keyword>
<dbReference type="RefSeq" id="WP_264778827.1">
    <property type="nucleotide sequence ID" value="NZ_AP026563.1"/>
</dbReference>
<protein>
    <submittedName>
        <fullName evidence="2">Uncharacterized protein</fullName>
    </submittedName>
</protein>
<proteinExistence type="predicted"/>